<name>A0A1F4UPX7_9BACT</name>
<proteinExistence type="predicted"/>
<keyword evidence="1" id="KW-0812">Transmembrane</keyword>
<dbReference type="AlphaFoldDB" id="A0A1F4UPX7"/>
<dbReference type="EMBL" id="MEUP01000016">
    <property type="protein sequence ID" value="OGC46979.1"/>
    <property type="molecule type" value="Genomic_DNA"/>
</dbReference>
<reference evidence="2 3" key="1">
    <citation type="journal article" date="2016" name="Nat. Commun.">
        <title>Thousands of microbial genomes shed light on interconnected biogeochemical processes in an aquifer system.</title>
        <authorList>
            <person name="Anantharaman K."/>
            <person name="Brown C.T."/>
            <person name="Hug L.A."/>
            <person name="Sharon I."/>
            <person name="Castelle C.J."/>
            <person name="Probst A.J."/>
            <person name="Thomas B.C."/>
            <person name="Singh A."/>
            <person name="Wilkins M.J."/>
            <person name="Karaoz U."/>
            <person name="Brodie E.L."/>
            <person name="Williams K.H."/>
            <person name="Hubbard S.S."/>
            <person name="Banfield J.F."/>
        </authorList>
    </citation>
    <scope>NUCLEOTIDE SEQUENCE [LARGE SCALE GENOMIC DNA]</scope>
</reference>
<evidence type="ECO:0000256" key="1">
    <source>
        <dbReference type="SAM" id="Phobius"/>
    </source>
</evidence>
<protein>
    <submittedName>
        <fullName evidence="2">Uncharacterized protein</fullName>
    </submittedName>
</protein>
<keyword evidence="1" id="KW-1133">Transmembrane helix</keyword>
<dbReference type="Proteomes" id="UP000178631">
    <property type="component" value="Unassembled WGS sequence"/>
</dbReference>
<evidence type="ECO:0000313" key="3">
    <source>
        <dbReference type="Proteomes" id="UP000178631"/>
    </source>
</evidence>
<comment type="caution">
    <text evidence="2">The sequence shown here is derived from an EMBL/GenBank/DDBJ whole genome shotgun (WGS) entry which is preliminary data.</text>
</comment>
<accession>A0A1F4UPX7</accession>
<sequence length="385" mass="44497">MRKILFSFLLLFLCIDCIYADYYFSDGDITYNMYFDTLGYGIGELLESSKCPNCVEYDTSKVSGTSSSWILSNIHISDVTDDDWRYGLVRNWNVYDRVSLPPYSSLDFIYWSENRAGENVNITSLKVLLSKEDINNGDLRKVLYIDGEYESIPVKYIIYNYPRNGIVKTYPGVGVVNTAEGFKNGMILDRVYVKPALQFLKWEAERDEDLVLLRVYVKNISDLNLEDILFSHNEYSLLRDFAPNEEYIYEYVLEVGQDLNLGYAGIYDPNEHEECSVRGEHMESNYVGESVIVAGVREKGGKYLSYIGSRVKPYKESFCVKRIPYTLYSGEILLEESVVEESPSLQEDEGEVLGIKKLPQTSSNMFPFLVVLPLLWYYLLRRFIK</sequence>
<feature type="transmembrane region" description="Helical" evidence="1">
    <location>
        <begin position="364"/>
        <end position="380"/>
    </location>
</feature>
<organism evidence="2 3">
    <name type="scientific">candidate division WS6 bacterium RIFOXYC1_FULL_33_10</name>
    <dbReference type="NCBI Taxonomy" id="1802606"/>
    <lineage>
        <taxon>Bacteria</taxon>
        <taxon>Candidatus Dojkabacteria</taxon>
    </lineage>
</organism>
<keyword evidence="1" id="KW-0472">Membrane</keyword>
<gene>
    <name evidence="2" type="ORF">A3J98_01990</name>
</gene>
<evidence type="ECO:0000313" key="2">
    <source>
        <dbReference type="EMBL" id="OGC46979.1"/>
    </source>
</evidence>